<dbReference type="GO" id="GO:0046872">
    <property type="term" value="F:metal ion binding"/>
    <property type="evidence" value="ECO:0007669"/>
    <property type="project" value="UniProtKB-KW"/>
</dbReference>
<evidence type="ECO:0000259" key="5">
    <source>
        <dbReference type="Pfam" id="PF24827"/>
    </source>
</evidence>
<evidence type="ECO:0000313" key="6">
    <source>
        <dbReference type="EMBL" id="AUR51653.1"/>
    </source>
</evidence>
<evidence type="ECO:0000256" key="3">
    <source>
        <dbReference type="ARBA" id="ARBA00022801"/>
    </source>
</evidence>
<dbReference type="GO" id="GO:0016811">
    <property type="term" value="F:hydrolase activity, acting on carbon-nitrogen (but not peptide) bonds, in linear amides"/>
    <property type="evidence" value="ECO:0007669"/>
    <property type="project" value="InterPro"/>
</dbReference>
<dbReference type="PIRSF" id="PIRSF039012">
    <property type="entry name" value="ASP"/>
    <property type="match status" value="1"/>
</dbReference>
<dbReference type="RefSeq" id="WP_102950952.1">
    <property type="nucleotide sequence ID" value="NZ_CP024847.1"/>
</dbReference>
<evidence type="ECO:0000313" key="7">
    <source>
        <dbReference type="Proteomes" id="UP000236655"/>
    </source>
</evidence>
<dbReference type="OrthoDB" id="9782876at2"/>
<dbReference type="InterPro" id="IPR055438">
    <property type="entry name" value="AstE_AspA_cat"/>
</dbReference>
<proteinExistence type="predicted"/>
<dbReference type="GO" id="GO:0016788">
    <property type="term" value="F:hydrolase activity, acting on ester bonds"/>
    <property type="evidence" value="ECO:0007669"/>
    <property type="project" value="InterPro"/>
</dbReference>
<dbReference type="InterPro" id="IPR053138">
    <property type="entry name" value="N-alpha-Ac-DABA_deacetylase"/>
</dbReference>
<comment type="cofactor">
    <cofactor evidence="1">
        <name>Zn(2+)</name>
        <dbReference type="ChEBI" id="CHEBI:29105"/>
    </cofactor>
</comment>
<evidence type="ECO:0000256" key="4">
    <source>
        <dbReference type="ARBA" id="ARBA00022833"/>
    </source>
</evidence>
<dbReference type="Gene3D" id="3.40.630.10">
    <property type="entry name" value="Zn peptidases"/>
    <property type="match status" value="1"/>
</dbReference>
<organism evidence="6 7">
    <name type="scientific">Aquella oligotrophica</name>
    <dbReference type="NCBI Taxonomy" id="2067065"/>
    <lineage>
        <taxon>Bacteria</taxon>
        <taxon>Pseudomonadati</taxon>
        <taxon>Pseudomonadota</taxon>
        <taxon>Betaproteobacteria</taxon>
        <taxon>Neisseriales</taxon>
        <taxon>Neisseriaceae</taxon>
        <taxon>Aquella</taxon>
    </lineage>
</organism>
<dbReference type="CDD" id="cd06251">
    <property type="entry name" value="M14_ASTE_ASPA-like"/>
    <property type="match status" value="1"/>
</dbReference>
<dbReference type="Proteomes" id="UP000236655">
    <property type="component" value="Chromosome"/>
</dbReference>
<evidence type="ECO:0000256" key="2">
    <source>
        <dbReference type="ARBA" id="ARBA00022723"/>
    </source>
</evidence>
<keyword evidence="7" id="KW-1185">Reference proteome</keyword>
<gene>
    <name evidence="6" type="ORF">CUN60_04885</name>
</gene>
<keyword evidence="4" id="KW-0862">Zinc</keyword>
<dbReference type="AlphaFoldDB" id="A0A2I7N5A3"/>
<protein>
    <submittedName>
        <fullName evidence="6">Peptidase M14</fullName>
    </submittedName>
</protein>
<name>A0A2I7N5A3_9NEIS</name>
<accession>A0A2I7N5A3</accession>
<dbReference type="SUPFAM" id="SSF53187">
    <property type="entry name" value="Zn-dependent exopeptidases"/>
    <property type="match status" value="1"/>
</dbReference>
<evidence type="ECO:0000256" key="1">
    <source>
        <dbReference type="ARBA" id="ARBA00001947"/>
    </source>
</evidence>
<keyword evidence="2" id="KW-0479">Metal-binding</keyword>
<dbReference type="InterPro" id="IPR043795">
    <property type="entry name" value="N-alpha-Ac-DABA-like"/>
</dbReference>
<dbReference type="PANTHER" id="PTHR37326:SF1">
    <property type="entry name" value="BLL3975 PROTEIN"/>
    <property type="match status" value="1"/>
</dbReference>
<dbReference type="Pfam" id="PF24827">
    <property type="entry name" value="AstE_AspA_cat"/>
    <property type="match status" value="1"/>
</dbReference>
<dbReference type="KEGG" id="nba:CUN60_04885"/>
<sequence>MLYNQDIIDGLPVITKLDVNLLERGRIYRFMFKGADMNIGQSWYVPIMVAVGKHPGKKLLLNTGIHGDELNGIKVIQETFATLDIENMAGIVIGVLQASPNSLMHINRNWYLSTDGGDYANMNRLFPGKIDGNTAEVHAYKLWNNLWHGNVDMAIDLHAQSTDTIYPFFMYADLSIPEVRDLALKFPADQIYDDKDSLGTVEGTFDSYGIPAITLELGSPRIFEPEYIQRAIEGIYNVMLANQMIKEHHGRTAETFGTIIGNKLTSVKAEVGGYAEIFVRLGVKVKNGEKIAIQRNPFGDIIKSYEAPHDGIVASIGTGATREAGSLLVRILS</sequence>
<feature type="domain" description="Succinylglutamate desuccinylase/Aspartoacylase catalytic" evidence="5">
    <location>
        <begin position="55"/>
        <end position="239"/>
    </location>
</feature>
<reference evidence="7" key="1">
    <citation type="submission" date="2017-11" db="EMBL/GenBank/DDBJ databases">
        <authorList>
            <person name="Chan K.G."/>
            <person name="Lee L.S."/>
        </authorList>
    </citation>
    <scope>NUCLEOTIDE SEQUENCE [LARGE SCALE GENOMIC DNA]</scope>
    <source>
        <strain evidence="7">DSM 100970</strain>
    </source>
</reference>
<dbReference type="EMBL" id="CP024847">
    <property type="protein sequence ID" value="AUR51653.1"/>
    <property type="molecule type" value="Genomic_DNA"/>
</dbReference>
<dbReference type="PANTHER" id="PTHR37326">
    <property type="entry name" value="BLL3975 PROTEIN"/>
    <property type="match status" value="1"/>
</dbReference>
<keyword evidence="3" id="KW-0378">Hydrolase</keyword>